<dbReference type="InterPro" id="IPR041636">
    <property type="entry name" value="RNase_J_C"/>
</dbReference>
<comment type="similarity">
    <text evidence="9">Belongs to the metallo-beta-lactamase superfamily. RNA-metabolizing metallo-beta-lactamase-like family. Bacterial RNase J subfamily.</text>
</comment>
<protein>
    <recommendedName>
        <fullName evidence="9">Ribonuclease J</fullName>
        <shortName evidence="9">RNase J</shortName>
        <ecNumber evidence="9">3.1.-.-</ecNumber>
    </recommendedName>
</protein>
<evidence type="ECO:0000313" key="12">
    <source>
        <dbReference type="EMBL" id="MBB5911423.1"/>
    </source>
</evidence>
<comment type="caution">
    <text evidence="12">The sequence shown here is derived from an EMBL/GenBank/DDBJ whole genome shotgun (WGS) entry which is preliminary data.</text>
</comment>
<dbReference type="RefSeq" id="WP_040749427.1">
    <property type="nucleotide sequence ID" value="NZ_JACHIT010000001.1"/>
</dbReference>
<dbReference type="EC" id="3.1.-.-" evidence="9"/>
<dbReference type="CDD" id="cd07714">
    <property type="entry name" value="RNaseJ_MBL-fold"/>
    <property type="match status" value="1"/>
</dbReference>
<dbReference type="InterPro" id="IPR042173">
    <property type="entry name" value="RNase_J_2"/>
</dbReference>
<dbReference type="InterPro" id="IPR004613">
    <property type="entry name" value="RNase_J"/>
</dbReference>
<sequence length="714" mass="76528">MSDAEARRPRRRAASRGAGAPDPAPPPETRAQQAKPETAAQQVKPESVAQQAKPESVAQQPKSESVAQQAKSETVEQQAKAAAREERELAKAAEQDLNKAEKAAPQQVSAESGRSERPDRQRRGGRGRQNGRGRAEQARARADQARNEQPEPQPAGIPALGQPGRLPRQGLRIFALGGIGEIGRNMTVFEFDGKMLIIDCGVLFPEDQQPGVDLILPDFQPIENRIDEVAAVVLTHGHEDHIGAVPFLLRLRPDLPVVGSKFTLALVAAKCREHRLQPKLVEVTEGEKTTHGPFECEYFAVNHSIPDAIAVAVRTPAGLALHTGDIKLDQLPLDGRLTDLAGFSRLGDEGVDMFLVDSTNAEVPGFVTPEREIGPVLDNVIGKAKGRVIVASFASHVHRIQQVVDVAQRYDRRICFVGRSMVRNMQIAQDLGYLELPDGIVVDLDQAANLPVHKLVLISTGSQGEPLSALSRMARGDHRQINIRADDLVVLASSLIPGNENAVFGVVNGLARLGATVVTQQNAKVHVSGHASAGELLYLYNAVRPTNAMPVHGEWRHLRANGALAVATGVPEDRVMLAENGVVVDLVDGIASIVGRFPVGQVYVDGLSVGDVGESTLSDRLTLGEGGFIAITVAVDATTGKAVSAPEVSGRGFSDDPGALVEAQKLVEAELQRLAGEGVTDTHRIAQSVRRVVGRWVAEAYRRRPMIVPTVLGV</sequence>
<organism evidence="12 13">
    <name type="scientific">Nocardia transvalensis</name>
    <dbReference type="NCBI Taxonomy" id="37333"/>
    <lineage>
        <taxon>Bacteria</taxon>
        <taxon>Bacillati</taxon>
        <taxon>Actinomycetota</taxon>
        <taxon>Actinomycetes</taxon>
        <taxon>Mycobacteriales</taxon>
        <taxon>Nocardiaceae</taxon>
        <taxon>Nocardia</taxon>
    </lineage>
</organism>
<feature type="region of interest" description="Disordered" evidence="10">
    <location>
        <begin position="1"/>
        <end position="164"/>
    </location>
</feature>
<evidence type="ECO:0000256" key="7">
    <source>
        <dbReference type="ARBA" id="ARBA00022839"/>
    </source>
</evidence>
<evidence type="ECO:0000313" key="13">
    <source>
        <dbReference type="Proteomes" id="UP000540412"/>
    </source>
</evidence>
<evidence type="ECO:0000256" key="10">
    <source>
        <dbReference type="SAM" id="MobiDB-lite"/>
    </source>
</evidence>
<dbReference type="InterPro" id="IPR055132">
    <property type="entry name" value="RNase_J_b_CASP"/>
</dbReference>
<proteinExistence type="inferred from homology"/>
<reference evidence="12 13" key="1">
    <citation type="submission" date="2020-08" db="EMBL/GenBank/DDBJ databases">
        <title>Sequencing the genomes of 1000 actinobacteria strains.</title>
        <authorList>
            <person name="Klenk H.-P."/>
        </authorList>
    </citation>
    <scope>NUCLEOTIDE SEQUENCE [LARGE SCALE GENOMIC DNA]</scope>
    <source>
        <strain evidence="12 13">DSM 43582</strain>
    </source>
</reference>
<dbReference type="PANTHER" id="PTHR43694:SF1">
    <property type="entry name" value="RIBONUCLEASE J"/>
    <property type="match status" value="1"/>
</dbReference>
<dbReference type="Pfam" id="PF07521">
    <property type="entry name" value="RMMBL"/>
    <property type="match status" value="1"/>
</dbReference>
<keyword evidence="2 9" id="KW-0540">Nuclease</keyword>
<feature type="compositionally biased region" description="Polar residues" evidence="10">
    <location>
        <begin position="57"/>
        <end position="72"/>
    </location>
</feature>
<dbReference type="Gene3D" id="3.10.20.580">
    <property type="match status" value="1"/>
</dbReference>
<keyword evidence="3" id="KW-0479">Metal-binding</keyword>
<accession>A0A7W9P919</accession>
<dbReference type="Pfam" id="PF12706">
    <property type="entry name" value="Lactamase_B_2"/>
    <property type="match status" value="1"/>
</dbReference>
<feature type="domain" description="Metallo-beta-lactamase" evidence="11">
    <location>
        <begin position="183"/>
        <end position="377"/>
    </location>
</feature>
<gene>
    <name evidence="9" type="primary">rnj</name>
    <name evidence="12" type="ORF">BJY24_000290</name>
</gene>
<dbReference type="InterPro" id="IPR011108">
    <property type="entry name" value="RMMBL"/>
</dbReference>
<dbReference type="Proteomes" id="UP000540412">
    <property type="component" value="Unassembled WGS sequence"/>
</dbReference>
<name>A0A7W9P919_9NOCA</name>
<dbReference type="InterPro" id="IPR001587">
    <property type="entry name" value="RNase_J_CS"/>
</dbReference>
<dbReference type="SUPFAM" id="SSF56281">
    <property type="entry name" value="Metallo-hydrolase/oxidoreductase"/>
    <property type="match status" value="1"/>
</dbReference>
<keyword evidence="9" id="KW-0698">rRNA processing</keyword>
<feature type="binding site" evidence="9">
    <location>
        <begin position="526"/>
        <end position="530"/>
    </location>
    <ligand>
        <name>substrate</name>
    </ligand>
</feature>
<dbReference type="HAMAP" id="MF_01491">
    <property type="entry name" value="RNase_J_bact"/>
    <property type="match status" value="1"/>
</dbReference>
<evidence type="ECO:0000256" key="5">
    <source>
        <dbReference type="ARBA" id="ARBA00022801"/>
    </source>
</evidence>
<dbReference type="SMART" id="SM00849">
    <property type="entry name" value="Lactamase_B"/>
    <property type="match status" value="1"/>
</dbReference>
<evidence type="ECO:0000256" key="9">
    <source>
        <dbReference type="HAMAP-Rule" id="MF_01491"/>
    </source>
</evidence>
<dbReference type="GO" id="GO:0006364">
    <property type="term" value="P:rRNA processing"/>
    <property type="evidence" value="ECO:0007669"/>
    <property type="project" value="UniProtKB-UniRule"/>
</dbReference>
<keyword evidence="4 9" id="KW-0255">Endonuclease</keyword>
<keyword evidence="6" id="KW-0862">Zinc</keyword>
<dbReference type="InterPro" id="IPR030854">
    <property type="entry name" value="RNase_J_bac"/>
</dbReference>
<dbReference type="GO" id="GO:0004521">
    <property type="term" value="F:RNA endonuclease activity"/>
    <property type="evidence" value="ECO:0007669"/>
    <property type="project" value="UniProtKB-UniRule"/>
</dbReference>
<evidence type="ECO:0000256" key="8">
    <source>
        <dbReference type="ARBA" id="ARBA00022884"/>
    </source>
</evidence>
<dbReference type="InterPro" id="IPR001279">
    <property type="entry name" value="Metallo-B-lactamas"/>
</dbReference>
<evidence type="ECO:0000256" key="4">
    <source>
        <dbReference type="ARBA" id="ARBA00022759"/>
    </source>
</evidence>
<comment type="subunit">
    <text evidence="9">Homodimer, may be a subunit of the RNA degradosome.</text>
</comment>
<keyword evidence="8 9" id="KW-0694">RNA-binding</keyword>
<dbReference type="Pfam" id="PF22505">
    <property type="entry name" value="RNase_J_b_CASP"/>
    <property type="match status" value="1"/>
</dbReference>
<evidence type="ECO:0000256" key="2">
    <source>
        <dbReference type="ARBA" id="ARBA00022722"/>
    </source>
</evidence>
<dbReference type="Pfam" id="PF17770">
    <property type="entry name" value="RNase_J_C"/>
    <property type="match status" value="1"/>
</dbReference>
<dbReference type="Gene3D" id="3.40.50.10710">
    <property type="entry name" value="Metallo-hydrolase/oxidoreductase"/>
    <property type="match status" value="1"/>
</dbReference>
<dbReference type="PROSITE" id="PS01292">
    <property type="entry name" value="UPF0036"/>
    <property type="match status" value="1"/>
</dbReference>
<dbReference type="Gene3D" id="3.60.15.10">
    <property type="entry name" value="Ribonuclease Z/Hydroxyacylglutathione hydrolase-like"/>
    <property type="match status" value="1"/>
</dbReference>
<evidence type="ECO:0000259" key="11">
    <source>
        <dbReference type="SMART" id="SM00849"/>
    </source>
</evidence>
<keyword evidence="13" id="KW-1185">Reference proteome</keyword>
<dbReference type="AlphaFoldDB" id="A0A7W9P919"/>
<dbReference type="GO" id="GO:0008270">
    <property type="term" value="F:zinc ion binding"/>
    <property type="evidence" value="ECO:0007669"/>
    <property type="project" value="InterPro"/>
</dbReference>
<dbReference type="EMBL" id="JACHIT010000001">
    <property type="protein sequence ID" value="MBB5911423.1"/>
    <property type="molecule type" value="Genomic_DNA"/>
</dbReference>
<feature type="compositionally biased region" description="Basic and acidic residues" evidence="10">
    <location>
        <begin position="113"/>
        <end position="122"/>
    </location>
</feature>
<feature type="compositionally biased region" description="Basic and acidic residues" evidence="10">
    <location>
        <begin position="133"/>
        <end position="149"/>
    </location>
</feature>
<evidence type="ECO:0000256" key="3">
    <source>
        <dbReference type="ARBA" id="ARBA00022723"/>
    </source>
</evidence>
<keyword evidence="7 9" id="KW-0269">Exonuclease</keyword>
<evidence type="ECO:0000256" key="1">
    <source>
        <dbReference type="ARBA" id="ARBA00022490"/>
    </source>
</evidence>
<keyword evidence="1 9" id="KW-0963">Cytoplasm</keyword>
<evidence type="ECO:0000256" key="6">
    <source>
        <dbReference type="ARBA" id="ARBA00022833"/>
    </source>
</evidence>
<dbReference type="InterPro" id="IPR036866">
    <property type="entry name" value="RibonucZ/Hydroxyglut_hydro"/>
</dbReference>
<feature type="compositionally biased region" description="Basic and acidic residues" evidence="10">
    <location>
        <begin position="82"/>
        <end position="102"/>
    </location>
</feature>
<dbReference type="GO" id="GO:0005737">
    <property type="term" value="C:cytoplasm"/>
    <property type="evidence" value="ECO:0007669"/>
    <property type="project" value="UniProtKB-SubCell"/>
</dbReference>
<dbReference type="NCBIfam" id="TIGR00649">
    <property type="entry name" value="MG423"/>
    <property type="match status" value="1"/>
</dbReference>
<comment type="subcellular location">
    <subcellularLocation>
        <location evidence="9">Cytoplasm</location>
    </subcellularLocation>
</comment>
<comment type="function">
    <text evidence="9">An RNase that has 5'-3' exonuclease and possibly endonuclease activity. Involved in maturation of rRNA and in some organisms also mRNA maturation and/or decay.</text>
</comment>
<dbReference type="PANTHER" id="PTHR43694">
    <property type="entry name" value="RIBONUCLEASE J"/>
    <property type="match status" value="1"/>
</dbReference>
<dbReference type="GO" id="GO:0004534">
    <property type="term" value="F:5'-3' RNA exonuclease activity"/>
    <property type="evidence" value="ECO:0007669"/>
    <property type="project" value="UniProtKB-UniRule"/>
</dbReference>
<keyword evidence="5 9" id="KW-0378">Hydrolase</keyword>
<dbReference type="GO" id="GO:0003723">
    <property type="term" value="F:RNA binding"/>
    <property type="evidence" value="ECO:0007669"/>
    <property type="project" value="UniProtKB-UniRule"/>
</dbReference>